<dbReference type="Proteomes" id="UP000828390">
    <property type="component" value="Unassembled WGS sequence"/>
</dbReference>
<accession>A0A9D4C2T1</accession>
<evidence type="ECO:0000313" key="2">
    <source>
        <dbReference type="EMBL" id="KAH3716092.1"/>
    </source>
</evidence>
<organism evidence="2 3">
    <name type="scientific">Dreissena polymorpha</name>
    <name type="common">Zebra mussel</name>
    <name type="synonym">Mytilus polymorpha</name>
    <dbReference type="NCBI Taxonomy" id="45954"/>
    <lineage>
        <taxon>Eukaryota</taxon>
        <taxon>Metazoa</taxon>
        <taxon>Spiralia</taxon>
        <taxon>Lophotrochozoa</taxon>
        <taxon>Mollusca</taxon>
        <taxon>Bivalvia</taxon>
        <taxon>Autobranchia</taxon>
        <taxon>Heteroconchia</taxon>
        <taxon>Euheterodonta</taxon>
        <taxon>Imparidentia</taxon>
        <taxon>Neoheterodontei</taxon>
        <taxon>Myida</taxon>
        <taxon>Dreissenoidea</taxon>
        <taxon>Dreissenidae</taxon>
        <taxon>Dreissena</taxon>
    </lineage>
</organism>
<protein>
    <submittedName>
        <fullName evidence="2">Uncharacterized protein</fullName>
    </submittedName>
</protein>
<dbReference type="AlphaFoldDB" id="A0A9D4C2T1"/>
<feature type="transmembrane region" description="Helical" evidence="1">
    <location>
        <begin position="31"/>
        <end position="52"/>
    </location>
</feature>
<keyword evidence="1" id="KW-1133">Transmembrane helix</keyword>
<comment type="caution">
    <text evidence="2">The sequence shown here is derived from an EMBL/GenBank/DDBJ whole genome shotgun (WGS) entry which is preliminary data.</text>
</comment>
<dbReference type="EMBL" id="JAIWYP010000013">
    <property type="protein sequence ID" value="KAH3716092.1"/>
    <property type="molecule type" value="Genomic_DNA"/>
</dbReference>
<reference evidence="2" key="2">
    <citation type="submission" date="2020-11" db="EMBL/GenBank/DDBJ databases">
        <authorList>
            <person name="McCartney M.A."/>
            <person name="Auch B."/>
            <person name="Kono T."/>
            <person name="Mallez S."/>
            <person name="Becker A."/>
            <person name="Gohl D.M."/>
            <person name="Silverstein K.A.T."/>
            <person name="Koren S."/>
            <person name="Bechman K.B."/>
            <person name="Herman A."/>
            <person name="Abrahante J.E."/>
            <person name="Garbe J."/>
        </authorList>
    </citation>
    <scope>NUCLEOTIDE SEQUENCE</scope>
    <source>
        <strain evidence="2">Duluth1</strain>
        <tissue evidence="2">Whole animal</tissue>
    </source>
</reference>
<keyword evidence="1" id="KW-0472">Membrane</keyword>
<evidence type="ECO:0000256" key="1">
    <source>
        <dbReference type="SAM" id="Phobius"/>
    </source>
</evidence>
<keyword evidence="1" id="KW-0812">Transmembrane</keyword>
<keyword evidence="3" id="KW-1185">Reference proteome</keyword>
<reference evidence="2" key="1">
    <citation type="journal article" date="2019" name="bioRxiv">
        <title>The Genome of the Zebra Mussel, Dreissena polymorpha: A Resource for Invasive Species Research.</title>
        <authorList>
            <person name="McCartney M.A."/>
            <person name="Auch B."/>
            <person name="Kono T."/>
            <person name="Mallez S."/>
            <person name="Zhang Y."/>
            <person name="Obille A."/>
            <person name="Becker A."/>
            <person name="Abrahante J.E."/>
            <person name="Garbe J."/>
            <person name="Badalamenti J.P."/>
            <person name="Herman A."/>
            <person name="Mangelson H."/>
            <person name="Liachko I."/>
            <person name="Sullivan S."/>
            <person name="Sone E.D."/>
            <person name="Koren S."/>
            <person name="Silverstein K.A.T."/>
            <person name="Beckman K.B."/>
            <person name="Gohl D.M."/>
        </authorList>
    </citation>
    <scope>NUCLEOTIDE SEQUENCE</scope>
    <source>
        <strain evidence="2">Duluth1</strain>
        <tissue evidence="2">Whole animal</tissue>
    </source>
</reference>
<sequence length="58" mass="6083">MWLEVAVEKTVGATEEARRLFRILGMGSPSVVSKAGLALLVLICLACLPVAGTPSQDN</sequence>
<gene>
    <name evidence="2" type="ORF">DPMN_058809</name>
</gene>
<proteinExistence type="predicted"/>
<evidence type="ECO:0000313" key="3">
    <source>
        <dbReference type="Proteomes" id="UP000828390"/>
    </source>
</evidence>
<name>A0A9D4C2T1_DREPO</name>